<evidence type="ECO:0000313" key="2">
    <source>
        <dbReference type="Proteomes" id="UP000094569"/>
    </source>
</evidence>
<keyword evidence="2" id="KW-1185">Reference proteome</keyword>
<dbReference type="OrthoDB" id="4481923at2759"/>
<dbReference type="AlphaFoldDB" id="A0A1E3BLL1"/>
<evidence type="ECO:0000313" key="1">
    <source>
        <dbReference type="EMBL" id="ODM21844.1"/>
    </source>
</evidence>
<name>A0A1E3BLL1_ASPCR</name>
<reference evidence="1 2" key="1">
    <citation type="journal article" date="2016" name="BMC Genomics">
        <title>Comparative genomic and transcriptomic analyses of the Fuzhuan brick tea-fermentation fungus Aspergillus cristatus.</title>
        <authorList>
            <person name="Ge Y."/>
            <person name="Wang Y."/>
            <person name="Liu Y."/>
            <person name="Tan Y."/>
            <person name="Ren X."/>
            <person name="Zhang X."/>
            <person name="Hyde K.D."/>
            <person name="Liu Y."/>
            <person name="Liu Z."/>
        </authorList>
    </citation>
    <scope>NUCLEOTIDE SEQUENCE [LARGE SCALE GENOMIC DNA]</scope>
    <source>
        <strain evidence="1 2">GZAAS20.1005</strain>
    </source>
</reference>
<dbReference type="EMBL" id="JXNT01000002">
    <property type="protein sequence ID" value="ODM21844.1"/>
    <property type="molecule type" value="Genomic_DNA"/>
</dbReference>
<proteinExistence type="predicted"/>
<sequence length="170" mass="19399">MPEYKLMIRYDNYVVYERYDSRLQRIIETKFGAKGATNIQPCFMNPSLPLLLITSFHAPASVSLGELKSVVLGEGIATDVQPKLLIRYDNYAAYETYDKDIQEILEAKYGELGATDIQPSYVSPSLPLLLISSFKAPEDVPLDELRDVKLGENITTDIQPMDEYRQYRYS</sequence>
<dbReference type="VEuPathDB" id="FungiDB:SI65_02688"/>
<organism evidence="1 2">
    <name type="scientific">Aspergillus cristatus</name>
    <name type="common">Chinese Fuzhuan brick tea-fermentation fungus</name>
    <name type="synonym">Eurotium cristatum</name>
    <dbReference type="NCBI Taxonomy" id="573508"/>
    <lineage>
        <taxon>Eukaryota</taxon>
        <taxon>Fungi</taxon>
        <taxon>Dikarya</taxon>
        <taxon>Ascomycota</taxon>
        <taxon>Pezizomycotina</taxon>
        <taxon>Eurotiomycetes</taxon>
        <taxon>Eurotiomycetidae</taxon>
        <taxon>Eurotiales</taxon>
        <taxon>Aspergillaceae</taxon>
        <taxon>Aspergillus</taxon>
        <taxon>Aspergillus subgen. Aspergillus</taxon>
    </lineage>
</organism>
<comment type="caution">
    <text evidence="1">The sequence shown here is derived from an EMBL/GenBank/DDBJ whole genome shotgun (WGS) entry which is preliminary data.</text>
</comment>
<accession>A0A1E3BLL1</accession>
<protein>
    <submittedName>
        <fullName evidence="1">Uncharacterized protein</fullName>
    </submittedName>
</protein>
<dbReference type="Proteomes" id="UP000094569">
    <property type="component" value="Unassembled WGS sequence"/>
</dbReference>
<gene>
    <name evidence="1" type="ORF">SI65_02688</name>
</gene>